<dbReference type="RefSeq" id="WP_039348749.1">
    <property type="nucleotide sequence ID" value="NZ_PGEZ01000001.1"/>
</dbReference>
<evidence type="ECO:0000256" key="1">
    <source>
        <dbReference type="ARBA" id="ARBA00006738"/>
    </source>
</evidence>
<comment type="caution">
    <text evidence="3">The sequence shown here is derived from an EMBL/GenBank/DDBJ whole genome shotgun (WGS) entry which is preliminary data.</text>
</comment>
<keyword evidence="4" id="KW-1185">Reference proteome</keyword>
<reference evidence="3 4" key="1">
    <citation type="submission" date="2017-11" db="EMBL/GenBank/DDBJ databases">
        <title>Genomic Encyclopedia of Archaeal and Bacterial Type Strains, Phase II (KMG-II): From Individual Species to Whole Genera.</title>
        <authorList>
            <person name="Goeker M."/>
        </authorList>
    </citation>
    <scope>NUCLEOTIDE SEQUENCE [LARGE SCALE GENOMIC DNA]</scope>
    <source>
        <strain evidence="3 4">DSM 27763</strain>
    </source>
</reference>
<dbReference type="InterPro" id="IPR011335">
    <property type="entry name" value="Restrct_endonuc-II-like"/>
</dbReference>
<proteinExistence type="inferred from homology"/>
<accession>A0A0B2BLP2</accession>
<organism evidence="3 4">
    <name type="scientific">Mumia flava</name>
    <dbReference type="NCBI Taxonomy" id="1348852"/>
    <lineage>
        <taxon>Bacteria</taxon>
        <taxon>Bacillati</taxon>
        <taxon>Actinomycetota</taxon>
        <taxon>Actinomycetes</taxon>
        <taxon>Propionibacteriales</taxon>
        <taxon>Nocardioidaceae</taxon>
        <taxon>Mumia</taxon>
    </lineage>
</organism>
<evidence type="ECO:0000256" key="2">
    <source>
        <dbReference type="HAMAP-Rule" id="MF_00048"/>
    </source>
</evidence>
<sequence length="122" mass="13442">MGSTYEQRRALGTYGEDLAVAYLRGQGMEILLRNWRVREGEVDVVARDGATLVVCEVKTRRGEAYGSALEAVTDNKAARLRRLLGRLLDETGWHPGEVRIDVVAVQVPRRGAPTLTHLEGVG</sequence>
<dbReference type="GO" id="GO:0004519">
    <property type="term" value="F:endonuclease activity"/>
    <property type="evidence" value="ECO:0007669"/>
    <property type="project" value="UniProtKB-KW"/>
</dbReference>
<dbReference type="AlphaFoldDB" id="A0A0B2BLP2"/>
<keyword evidence="3" id="KW-0255">Endonuclease</keyword>
<dbReference type="OrthoDB" id="9794876at2"/>
<dbReference type="PANTHER" id="PTHR34039">
    <property type="entry name" value="UPF0102 PROTEIN YRAN"/>
    <property type="match status" value="1"/>
</dbReference>
<protein>
    <recommendedName>
        <fullName evidence="2">UPF0102 protein CLV56_0523</fullName>
    </recommendedName>
</protein>
<dbReference type="CDD" id="cd20736">
    <property type="entry name" value="PoNe_Nuclease"/>
    <property type="match status" value="1"/>
</dbReference>
<dbReference type="NCBIfam" id="NF009154">
    <property type="entry name" value="PRK12497.3-3"/>
    <property type="match status" value="1"/>
</dbReference>
<dbReference type="PANTHER" id="PTHR34039:SF1">
    <property type="entry name" value="UPF0102 PROTEIN YRAN"/>
    <property type="match status" value="1"/>
</dbReference>
<evidence type="ECO:0000313" key="4">
    <source>
        <dbReference type="Proteomes" id="UP000230842"/>
    </source>
</evidence>
<dbReference type="GO" id="GO:0003676">
    <property type="term" value="F:nucleic acid binding"/>
    <property type="evidence" value="ECO:0007669"/>
    <property type="project" value="InterPro"/>
</dbReference>
<evidence type="ECO:0000313" key="3">
    <source>
        <dbReference type="EMBL" id="PJJ56317.1"/>
    </source>
</evidence>
<dbReference type="Pfam" id="PF02021">
    <property type="entry name" value="UPF0102"/>
    <property type="match status" value="1"/>
</dbReference>
<dbReference type="HAMAP" id="MF_00048">
    <property type="entry name" value="UPF0102"/>
    <property type="match status" value="1"/>
</dbReference>
<comment type="similarity">
    <text evidence="1 2">Belongs to the UPF0102 family.</text>
</comment>
<dbReference type="EMBL" id="PGEZ01000001">
    <property type="protein sequence ID" value="PJJ56317.1"/>
    <property type="molecule type" value="Genomic_DNA"/>
</dbReference>
<dbReference type="Gene3D" id="3.40.1350.10">
    <property type="match status" value="1"/>
</dbReference>
<name>A0A0B2BLP2_9ACTN</name>
<dbReference type="SUPFAM" id="SSF52980">
    <property type="entry name" value="Restriction endonuclease-like"/>
    <property type="match status" value="1"/>
</dbReference>
<keyword evidence="3" id="KW-0378">Hydrolase</keyword>
<dbReference type="Proteomes" id="UP000230842">
    <property type="component" value="Unassembled WGS sequence"/>
</dbReference>
<dbReference type="InterPro" id="IPR011856">
    <property type="entry name" value="tRNA_endonuc-like_dom_sf"/>
</dbReference>
<keyword evidence="3" id="KW-0540">Nuclease</keyword>
<gene>
    <name evidence="3" type="ORF">CLV56_0523</name>
</gene>
<dbReference type="InterPro" id="IPR003509">
    <property type="entry name" value="UPF0102_YraN-like"/>
</dbReference>
<dbReference type="NCBIfam" id="NF009150">
    <property type="entry name" value="PRK12497.1-3"/>
    <property type="match status" value="1"/>
</dbReference>